<feature type="signal peptide" evidence="2">
    <location>
        <begin position="1"/>
        <end position="24"/>
    </location>
</feature>
<proteinExistence type="predicted"/>
<dbReference type="Pfam" id="PF01822">
    <property type="entry name" value="WSC"/>
    <property type="match status" value="1"/>
</dbReference>
<feature type="domain" description="WSC" evidence="3">
    <location>
        <begin position="42"/>
        <end position="129"/>
    </location>
</feature>
<keyword evidence="5" id="KW-1185">Reference proteome</keyword>
<dbReference type="EMBL" id="JACEFI010000001">
    <property type="protein sequence ID" value="KAH0601426.1"/>
    <property type="molecule type" value="Genomic_DNA"/>
</dbReference>
<reference evidence="4 5" key="1">
    <citation type="submission" date="2020-07" db="EMBL/GenBank/DDBJ databases">
        <title>Metarhizium humberi genome.</title>
        <authorList>
            <person name="Lysoe E."/>
        </authorList>
    </citation>
    <scope>NUCLEOTIDE SEQUENCE [LARGE SCALE GENOMIC DNA]</scope>
    <source>
        <strain evidence="4 5">ESALQ1638</strain>
    </source>
</reference>
<evidence type="ECO:0000259" key="3">
    <source>
        <dbReference type="PROSITE" id="PS51212"/>
    </source>
</evidence>
<dbReference type="SMART" id="SM00321">
    <property type="entry name" value="WSC"/>
    <property type="match status" value="1"/>
</dbReference>
<dbReference type="PROSITE" id="PS51212">
    <property type="entry name" value="WSC"/>
    <property type="match status" value="1"/>
</dbReference>
<name>A0A9P8SB32_9HYPO</name>
<evidence type="ECO:0000256" key="2">
    <source>
        <dbReference type="SAM" id="SignalP"/>
    </source>
</evidence>
<accession>A0A9P8SB32</accession>
<organism evidence="4 5">
    <name type="scientific">Metarhizium humberi</name>
    <dbReference type="NCBI Taxonomy" id="2596975"/>
    <lineage>
        <taxon>Eukaryota</taxon>
        <taxon>Fungi</taxon>
        <taxon>Dikarya</taxon>
        <taxon>Ascomycota</taxon>
        <taxon>Pezizomycotina</taxon>
        <taxon>Sordariomycetes</taxon>
        <taxon>Hypocreomycetidae</taxon>
        <taxon>Hypocreales</taxon>
        <taxon>Clavicipitaceae</taxon>
        <taxon>Metarhizium</taxon>
    </lineage>
</organism>
<feature type="chain" id="PRO_5040353335" description="WSC domain-containing protein" evidence="2">
    <location>
        <begin position="25"/>
        <end position="428"/>
    </location>
</feature>
<keyword evidence="2" id="KW-0732">Signal</keyword>
<evidence type="ECO:0000313" key="4">
    <source>
        <dbReference type="EMBL" id="KAH0601426.1"/>
    </source>
</evidence>
<dbReference type="InterPro" id="IPR002889">
    <property type="entry name" value="WSC_carb-bd"/>
</dbReference>
<dbReference type="AlphaFoldDB" id="A0A9P8SB32"/>
<sequence length="428" mass="45067">MRYVLLALGAGNLAMAMFTNTTDGQETAGKAVSNTLPAVVGDYELLGCSAANDDFKSFVQVASTDHMDLDFCSASCHSKFMAVSGKDCFCGEKADAAQKLDAGMCNSPCPGNQAQSCGGNGGGNTRRDGAAPMKAVSMYVRSQAAEAGGAITKTITTTKVATVTKCSSTVTNCPVGKSAYVVTKVTEACPRPTEAIEWHKKKITCYGGHCAPEIPRQSEKQRVICDGAECHAESCYNKDWSSLVLCKGDDCKWSTSDDDRWFEKKIVCFDSKCAWENCHGDECHKKFVCRGDECKHESCSGDDCHKKFICDQKGDNCKLAPPCNGKDCPKPPAPCHNKCRKPQPPPPCHGDNCRAVPCQGNDCVKPVRPTGTSRGTGTGAGRNTGTGKSTGTGTIYPHPIPTGPPIVAGAGNVVANVIGAAAGLLLVL</sequence>
<evidence type="ECO:0000256" key="1">
    <source>
        <dbReference type="SAM" id="MobiDB-lite"/>
    </source>
</evidence>
<comment type="caution">
    <text evidence="4">The sequence shown here is derived from an EMBL/GenBank/DDBJ whole genome shotgun (WGS) entry which is preliminary data.</text>
</comment>
<dbReference type="Proteomes" id="UP000764110">
    <property type="component" value="Unassembled WGS sequence"/>
</dbReference>
<gene>
    <name evidence="4" type="ORF">MHUMG1_00301</name>
</gene>
<feature type="region of interest" description="Disordered" evidence="1">
    <location>
        <begin position="369"/>
        <end position="392"/>
    </location>
</feature>
<feature type="compositionally biased region" description="Gly residues" evidence="1">
    <location>
        <begin position="374"/>
        <end position="390"/>
    </location>
</feature>
<evidence type="ECO:0000313" key="5">
    <source>
        <dbReference type="Proteomes" id="UP000764110"/>
    </source>
</evidence>
<protein>
    <recommendedName>
        <fullName evidence="3">WSC domain-containing protein</fullName>
    </recommendedName>
</protein>